<dbReference type="PROSITE" id="PS50181">
    <property type="entry name" value="FBOX"/>
    <property type="match status" value="1"/>
</dbReference>
<evidence type="ECO:0000256" key="1">
    <source>
        <dbReference type="SAM" id="MobiDB-lite"/>
    </source>
</evidence>
<sequence length="193" mass="20575">MVNGTAATGCRAPRLDAPSGDCPIPTPSRMEEGATAVAYLPDDLVVNILARLPAKSLCRFKCVSRRWRRLISDTAHRARLTQTLSGFFFVSCDPARCFAGLPSSVTPPAGDGGPPPVDASLSFLPASCVEGEIKMLDSCTGLLLLCSKERPHHPPPPFYVVYNPATRECEGPKEPPEGVNGSRLKNLAIESSA</sequence>
<proteinExistence type="predicted"/>
<dbReference type="Gene3D" id="1.20.1280.50">
    <property type="match status" value="1"/>
</dbReference>
<organism evidence="3 4">
    <name type="scientific">Panicum virgatum</name>
    <name type="common">Blackwell switchgrass</name>
    <dbReference type="NCBI Taxonomy" id="38727"/>
    <lineage>
        <taxon>Eukaryota</taxon>
        <taxon>Viridiplantae</taxon>
        <taxon>Streptophyta</taxon>
        <taxon>Embryophyta</taxon>
        <taxon>Tracheophyta</taxon>
        <taxon>Spermatophyta</taxon>
        <taxon>Magnoliopsida</taxon>
        <taxon>Liliopsida</taxon>
        <taxon>Poales</taxon>
        <taxon>Poaceae</taxon>
        <taxon>PACMAD clade</taxon>
        <taxon>Panicoideae</taxon>
        <taxon>Panicodae</taxon>
        <taxon>Paniceae</taxon>
        <taxon>Panicinae</taxon>
        <taxon>Panicum</taxon>
        <taxon>Panicum sect. Hiantes</taxon>
    </lineage>
</organism>
<dbReference type="AlphaFoldDB" id="A0A8T0WM19"/>
<dbReference type="InterPro" id="IPR055290">
    <property type="entry name" value="At3g26010-like"/>
</dbReference>
<reference evidence="3" key="1">
    <citation type="submission" date="2020-05" db="EMBL/GenBank/DDBJ databases">
        <title>WGS assembly of Panicum virgatum.</title>
        <authorList>
            <person name="Lovell J.T."/>
            <person name="Jenkins J."/>
            <person name="Shu S."/>
            <person name="Juenger T.E."/>
            <person name="Schmutz J."/>
        </authorList>
    </citation>
    <scope>NUCLEOTIDE SEQUENCE</scope>
    <source>
        <strain evidence="3">AP13</strain>
    </source>
</reference>
<gene>
    <name evidence="3" type="ORF">PVAP13_2KG493200</name>
</gene>
<evidence type="ECO:0000259" key="2">
    <source>
        <dbReference type="PROSITE" id="PS50181"/>
    </source>
</evidence>
<dbReference type="InterPro" id="IPR036047">
    <property type="entry name" value="F-box-like_dom_sf"/>
</dbReference>
<dbReference type="CDD" id="cd22157">
    <property type="entry name" value="F-box_AtFBW1-like"/>
    <property type="match status" value="1"/>
</dbReference>
<dbReference type="Pfam" id="PF00646">
    <property type="entry name" value="F-box"/>
    <property type="match status" value="1"/>
</dbReference>
<name>A0A8T0WM19_PANVG</name>
<protein>
    <recommendedName>
        <fullName evidence="2">F-box domain-containing protein</fullName>
    </recommendedName>
</protein>
<dbReference type="SUPFAM" id="SSF81383">
    <property type="entry name" value="F-box domain"/>
    <property type="match status" value="1"/>
</dbReference>
<accession>A0A8T0WM19</accession>
<feature type="domain" description="F-box" evidence="2">
    <location>
        <begin position="34"/>
        <end position="80"/>
    </location>
</feature>
<evidence type="ECO:0000313" key="4">
    <source>
        <dbReference type="Proteomes" id="UP000823388"/>
    </source>
</evidence>
<dbReference type="PANTHER" id="PTHR35546">
    <property type="entry name" value="F-BOX PROTEIN INTERACTION DOMAIN PROTEIN-RELATED"/>
    <property type="match status" value="1"/>
</dbReference>
<dbReference type="EMBL" id="CM029039">
    <property type="protein sequence ID" value="KAG2646194.1"/>
    <property type="molecule type" value="Genomic_DNA"/>
</dbReference>
<dbReference type="InterPro" id="IPR001810">
    <property type="entry name" value="F-box_dom"/>
</dbReference>
<feature type="region of interest" description="Disordered" evidence="1">
    <location>
        <begin position="169"/>
        <end position="193"/>
    </location>
</feature>
<dbReference type="SMART" id="SM00256">
    <property type="entry name" value="FBOX"/>
    <property type="match status" value="1"/>
</dbReference>
<dbReference type="PANTHER" id="PTHR35546:SF80">
    <property type="entry name" value="F-BOX DOMAIN CONTAINING PROTEIN EXPRESSED"/>
    <property type="match status" value="1"/>
</dbReference>
<keyword evidence="4" id="KW-1185">Reference proteome</keyword>
<comment type="caution">
    <text evidence="3">The sequence shown here is derived from an EMBL/GenBank/DDBJ whole genome shotgun (WGS) entry which is preliminary data.</text>
</comment>
<dbReference type="Proteomes" id="UP000823388">
    <property type="component" value="Chromosome 2K"/>
</dbReference>
<evidence type="ECO:0000313" key="3">
    <source>
        <dbReference type="EMBL" id="KAG2646194.1"/>
    </source>
</evidence>